<evidence type="ECO:0000313" key="11">
    <source>
        <dbReference type="Proteomes" id="UP001642360"/>
    </source>
</evidence>
<keyword evidence="7 8" id="KW-0472">Membrane</keyword>
<feature type="transmembrane region" description="Helical" evidence="8">
    <location>
        <begin position="119"/>
        <end position="139"/>
    </location>
</feature>
<evidence type="ECO:0000313" key="10">
    <source>
        <dbReference type="EMBL" id="CAK9164214.1"/>
    </source>
</evidence>
<dbReference type="PANTHER" id="PTHR31503">
    <property type="entry name" value="VACUOLAR CALCIUM ION TRANSPORTER"/>
    <property type="match status" value="1"/>
</dbReference>
<sequence>MTITIAILSEYIVASIKAASDSWGISVSFISIVLLPIVGNAAEHAGATIFAFKNKLDISLGVALGSGSQISMFVIPFSVVVAWIMGIPMDLDFSLLETGCVFFAVIITAFTLQDGTSHYMKGVVLCLSYTVIAACFFVQKFPPSKCISNNCPQLRSPFTIWNFGRLIGVNLEDMSYVGASSTSSTSNLFVDSMDFPFSKHWEYLRLLVTESSKDLVALKKKVNVLCIARVFLNKHLFLSFDKSGGKWHLEFWTQSVDAEKNAIKSFAAAIIIMNKTSHVFIGQNKHLFI</sequence>
<keyword evidence="4 8" id="KW-0812">Transmembrane</keyword>
<dbReference type="AlphaFoldDB" id="A0ABC8T9Q0"/>
<dbReference type="GO" id="GO:0012505">
    <property type="term" value="C:endomembrane system"/>
    <property type="evidence" value="ECO:0007669"/>
    <property type="project" value="UniProtKB-SubCell"/>
</dbReference>
<evidence type="ECO:0000256" key="3">
    <source>
        <dbReference type="ARBA" id="ARBA00022449"/>
    </source>
</evidence>
<evidence type="ECO:0000256" key="5">
    <source>
        <dbReference type="ARBA" id="ARBA00022989"/>
    </source>
</evidence>
<gene>
    <name evidence="10" type="ORF">ILEXP_LOCUS33307</name>
</gene>
<comment type="subcellular location">
    <subcellularLocation>
        <location evidence="1">Endomembrane system</location>
        <topology evidence="1">Multi-pass membrane protein</topology>
    </subcellularLocation>
</comment>
<feature type="transmembrane region" description="Helical" evidence="8">
    <location>
        <begin position="93"/>
        <end position="112"/>
    </location>
</feature>
<organism evidence="10 11">
    <name type="scientific">Ilex paraguariensis</name>
    <name type="common">yerba mate</name>
    <dbReference type="NCBI Taxonomy" id="185542"/>
    <lineage>
        <taxon>Eukaryota</taxon>
        <taxon>Viridiplantae</taxon>
        <taxon>Streptophyta</taxon>
        <taxon>Embryophyta</taxon>
        <taxon>Tracheophyta</taxon>
        <taxon>Spermatophyta</taxon>
        <taxon>Magnoliopsida</taxon>
        <taxon>eudicotyledons</taxon>
        <taxon>Gunneridae</taxon>
        <taxon>Pentapetalae</taxon>
        <taxon>asterids</taxon>
        <taxon>campanulids</taxon>
        <taxon>Aquifoliales</taxon>
        <taxon>Aquifoliaceae</taxon>
        <taxon>Ilex</taxon>
    </lineage>
</organism>
<feature type="domain" description="Sodium/calcium exchanger membrane region" evidence="9">
    <location>
        <begin position="2"/>
        <end position="137"/>
    </location>
</feature>
<feature type="transmembrane region" description="Helical" evidence="8">
    <location>
        <begin position="23"/>
        <end position="42"/>
    </location>
</feature>
<evidence type="ECO:0000256" key="8">
    <source>
        <dbReference type="SAM" id="Phobius"/>
    </source>
</evidence>
<dbReference type="Proteomes" id="UP001642360">
    <property type="component" value="Unassembled WGS sequence"/>
</dbReference>
<evidence type="ECO:0000256" key="6">
    <source>
        <dbReference type="ARBA" id="ARBA00023065"/>
    </source>
</evidence>
<evidence type="ECO:0000259" key="9">
    <source>
        <dbReference type="Pfam" id="PF01699"/>
    </source>
</evidence>
<dbReference type="InterPro" id="IPR044880">
    <property type="entry name" value="NCX_ion-bd_dom_sf"/>
</dbReference>
<reference evidence="10 11" key="1">
    <citation type="submission" date="2024-02" db="EMBL/GenBank/DDBJ databases">
        <authorList>
            <person name="Vignale AGUSTIN F."/>
            <person name="Sosa J E."/>
            <person name="Modenutti C."/>
        </authorList>
    </citation>
    <scope>NUCLEOTIDE SEQUENCE [LARGE SCALE GENOMIC DNA]</scope>
</reference>
<keyword evidence="6" id="KW-0406">Ion transport</keyword>
<name>A0ABC8T9Q0_9AQUA</name>
<evidence type="ECO:0000256" key="4">
    <source>
        <dbReference type="ARBA" id="ARBA00022692"/>
    </source>
</evidence>
<evidence type="ECO:0000256" key="7">
    <source>
        <dbReference type="ARBA" id="ARBA00023136"/>
    </source>
</evidence>
<accession>A0ABC8T9Q0</accession>
<keyword evidence="11" id="KW-1185">Reference proteome</keyword>
<dbReference type="EMBL" id="CAUOFW020004169">
    <property type="protein sequence ID" value="CAK9164214.1"/>
    <property type="molecule type" value="Genomic_DNA"/>
</dbReference>
<keyword evidence="3" id="KW-0050">Antiport</keyword>
<dbReference type="Pfam" id="PF01699">
    <property type="entry name" value="Na_Ca_ex"/>
    <property type="match status" value="1"/>
</dbReference>
<evidence type="ECO:0000256" key="1">
    <source>
        <dbReference type="ARBA" id="ARBA00004127"/>
    </source>
</evidence>
<dbReference type="InterPro" id="IPR004713">
    <property type="entry name" value="CaH_exchang"/>
</dbReference>
<proteinExistence type="predicted"/>
<dbReference type="GO" id="GO:0015369">
    <property type="term" value="F:calcium:proton antiporter activity"/>
    <property type="evidence" value="ECO:0007669"/>
    <property type="project" value="UniProtKB-ARBA"/>
</dbReference>
<protein>
    <recommendedName>
        <fullName evidence="9">Sodium/calcium exchanger membrane region domain-containing protein</fullName>
    </recommendedName>
</protein>
<comment type="caution">
    <text evidence="10">The sequence shown here is derived from an EMBL/GenBank/DDBJ whole genome shotgun (WGS) entry which is preliminary data.</text>
</comment>
<dbReference type="PANTHER" id="PTHR31503:SF42">
    <property type="entry name" value="VACUOLAR CATION_PROTON EXCHANGER"/>
    <property type="match status" value="1"/>
</dbReference>
<dbReference type="GO" id="GO:0005774">
    <property type="term" value="C:vacuolar membrane"/>
    <property type="evidence" value="ECO:0007669"/>
    <property type="project" value="UniProtKB-ARBA"/>
</dbReference>
<dbReference type="InterPro" id="IPR004837">
    <property type="entry name" value="NaCa_Exmemb"/>
</dbReference>
<dbReference type="Gene3D" id="1.20.1420.30">
    <property type="entry name" value="NCX, central ion-binding region"/>
    <property type="match status" value="1"/>
</dbReference>
<evidence type="ECO:0000256" key="2">
    <source>
        <dbReference type="ARBA" id="ARBA00022448"/>
    </source>
</evidence>
<keyword evidence="2" id="KW-0813">Transport</keyword>
<feature type="transmembrane region" description="Helical" evidence="8">
    <location>
        <begin position="62"/>
        <end position="87"/>
    </location>
</feature>
<keyword evidence="5 8" id="KW-1133">Transmembrane helix</keyword>